<dbReference type="NCBIfam" id="NF002597">
    <property type="entry name" value="PRK02251.2-3"/>
    <property type="match status" value="1"/>
</dbReference>
<keyword evidence="1 7" id="KW-1003">Cell membrane</keyword>
<keyword evidence="6 7" id="KW-0131">Cell cycle</keyword>
<comment type="subcellular location">
    <subcellularLocation>
        <location evidence="7">Cell membrane</location>
        <topology evidence="7">Multi-pass membrane protein</topology>
    </subcellularLocation>
</comment>
<gene>
    <name evidence="7" type="primary">crgA</name>
    <name evidence="8" type="ORF">ACFP57_12450</name>
</gene>
<feature type="transmembrane region" description="Helical" evidence="7">
    <location>
        <begin position="74"/>
        <end position="94"/>
    </location>
</feature>
<comment type="caution">
    <text evidence="8">The sequence shown here is derived from an EMBL/GenBank/DDBJ whole genome shotgun (WGS) entry which is preliminary data.</text>
</comment>
<reference evidence="9" key="1">
    <citation type="journal article" date="2019" name="Int. J. Syst. Evol. Microbiol.">
        <title>The Global Catalogue of Microorganisms (GCM) 10K type strain sequencing project: providing services to taxonomists for standard genome sequencing and annotation.</title>
        <authorList>
            <consortium name="The Broad Institute Genomics Platform"/>
            <consortium name="The Broad Institute Genome Sequencing Center for Infectious Disease"/>
            <person name="Wu L."/>
            <person name="Ma J."/>
        </authorList>
    </citation>
    <scope>NUCLEOTIDE SEQUENCE [LARGE SCALE GENOMIC DNA]</scope>
    <source>
        <strain evidence="9">CGMCC 1.15277</strain>
    </source>
</reference>
<sequence length="95" mass="10605">MPESKPRKEAAEKQKDIKAHELEDQRAAVARKSLPKNRSWVPWVFIPVGLLGVIWLVLYYIAGTDIPGMRDLGNWNIAIGMGLMAASFGLATLWT</sequence>
<feature type="transmembrane region" description="Helical" evidence="7">
    <location>
        <begin position="40"/>
        <end position="62"/>
    </location>
</feature>
<keyword evidence="4 7" id="KW-1133">Transmembrane helix</keyword>
<evidence type="ECO:0000256" key="1">
    <source>
        <dbReference type="ARBA" id="ARBA00022475"/>
    </source>
</evidence>
<protein>
    <recommendedName>
        <fullName evidence="7">Cell division protein CrgA</fullName>
    </recommendedName>
</protein>
<dbReference type="GO" id="GO:0051301">
    <property type="term" value="P:cell division"/>
    <property type="evidence" value="ECO:0007669"/>
    <property type="project" value="UniProtKB-KW"/>
</dbReference>
<name>A0ABW1X389_9ACTN</name>
<organism evidence="8 9">
    <name type="scientific">Luteococcus sanguinis</name>
    <dbReference type="NCBI Taxonomy" id="174038"/>
    <lineage>
        <taxon>Bacteria</taxon>
        <taxon>Bacillati</taxon>
        <taxon>Actinomycetota</taxon>
        <taxon>Actinomycetes</taxon>
        <taxon>Propionibacteriales</taxon>
        <taxon>Propionibacteriaceae</taxon>
        <taxon>Luteococcus</taxon>
    </lineage>
</organism>
<dbReference type="EMBL" id="JBHSUA010000024">
    <property type="protein sequence ID" value="MFC6397786.1"/>
    <property type="molecule type" value="Genomic_DNA"/>
</dbReference>
<evidence type="ECO:0000256" key="2">
    <source>
        <dbReference type="ARBA" id="ARBA00022618"/>
    </source>
</evidence>
<evidence type="ECO:0000256" key="7">
    <source>
        <dbReference type="HAMAP-Rule" id="MF_00631"/>
    </source>
</evidence>
<evidence type="ECO:0000256" key="5">
    <source>
        <dbReference type="ARBA" id="ARBA00023136"/>
    </source>
</evidence>
<keyword evidence="2 7" id="KW-0132">Cell division</keyword>
<evidence type="ECO:0000313" key="8">
    <source>
        <dbReference type="EMBL" id="MFC6397786.1"/>
    </source>
</evidence>
<dbReference type="RefSeq" id="WP_343887009.1">
    <property type="nucleotide sequence ID" value="NZ_BAAAKI010000025.1"/>
</dbReference>
<evidence type="ECO:0000313" key="9">
    <source>
        <dbReference type="Proteomes" id="UP001596266"/>
    </source>
</evidence>
<evidence type="ECO:0000256" key="6">
    <source>
        <dbReference type="ARBA" id="ARBA00023306"/>
    </source>
</evidence>
<proteinExistence type="inferred from homology"/>
<dbReference type="Proteomes" id="UP001596266">
    <property type="component" value="Unassembled WGS sequence"/>
</dbReference>
<accession>A0ABW1X389</accession>
<dbReference type="Pfam" id="PF06781">
    <property type="entry name" value="CrgA"/>
    <property type="match status" value="1"/>
</dbReference>
<comment type="function">
    <text evidence="7">Involved in cell division.</text>
</comment>
<dbReference type="HAMAP" id="MF_00631">
    <property type="entry name" value="CrgA"/>
    <property type="match status" value="1"/>
</dbReference>
<keyword evidence="3 7" id="KW-0812">Transmembrane</keyword>
<comment type="similarity">
    <text evidence="7">Belongs to the CrgA family.</text>
</comment>
<evidence type="ECO:0000256" key="4">
    <source>
        <dbReference type="ARBA" id="ARBA00022989"/>
    </source>
</evidence>
<dbReference type="InterPro" id="IPR009619">
    <property type="entry name" value="CrgA"/>
</dbReference>
<keyword evidence="9" id="KW-1185">Reference proteome</keyword>
<evidence type="ECO:0000256" key="3">
    <source>
        <dbReference type="ARBA" id="ARBA00022692"/>
    </source>
</evidence>
<keyword evidence="5 7" id="KW-0472">Membrane</keyword>